<reference evidence="1" key="2">
    <citation type="submission" date="2020-08" db="EMBL/GenBank/DDBJ databases">
        <title>Draft Genome Sequence of Cumin Blight Pathogen Alternaria burnsii.</title>
        <authorList>
            <person name="Feng Z."/>
        </authorList>
    </citation>
    <scope>NUCLEOTIDE SEQUENCE</scope>
    <source>
        <strain evidence="1">CBS107.38</strain>
    </source>
</reference>
<dbReference type="RefSeq" id="XP_038783183.1">
    <property type="nucleotide sequence ID" value="XM_038934381.1"/>
</dbReference>
<evidence type="ECO:0000313" key="1">
    <source>
        <dbReference type="EMBL" id="KAF7672833.1"/>
    </source>
</evidence>
<accession>A0A8H7AY45</accession>
<dbReference type="EMBL" id="JAAABM010000015">
    <property type="protein sequence ID" value="KAF7672833.1"/>
    <property type="molecule type" value="Genomic_DNA"/>
</dbReference>
<proteinExistence type="predicted"/>
<organism evidence="1 2">
    <name type="scientific">Alternaria burnsii</name>
    <dbReference type="NCBI Taxonomy" id="1187904"/>
    <lineage>
        <taxon>Eukaryota</taxon>
        <taxon>Fungi</taxon>
        <taxon>Dikarya</taxon>
        <taxon>Ascomycota</taxon>
        <taxon>Pezizomycotina</taxon>
        <taxon>Dothideomycetes</taxon>
        <taxon>Pleosporomycetidae</taxon>
        <taxon>Pleosporales</taxon>
        <taxon>Pleosporineae</taxon>
        <taxon>Pleosporaceae</taxon>
        <taxon>Alternaria</taxon>
        <taxon>Alternaria sect. Alternaria</taxon>
    </lineage>
</organism>
<evidence type="ECO:0000313" key="2">
    <source>
        <dbReference type="Proteomes" id="UP000596902"/>
    </source>
</evidence>
<dbReference type="AlphaFoldDB" id="A0A8H7AY45"/>
<name>A0A8H7AY45_9PLEO</name>
<sequence>MGYDLAPLIFGSVPSSSTLCRYIVGSTASHGLSKILEYCNDKAAKSQPQEFMSELLAIGKQQFQKKYPGDKEYASGRRDPCDFHEHAKREEMRLCDSVYMRGQFYIDALISACMGVVDAQSSN</sequence>
<keyword evidence="2" id="KW-1185">Reference proteome</keyword>
<reference evidence="1" key="1">
    <citation type="submission" date="2020-01" db="EMBL/GenBank/DDBJ databases">
        <authorList>
            <person name="Feng Z.H.Z."/>
        </authorList>
    </citation>
    <scope>NUCLEOTIDE SEQUENCE</scope>
    <source>
        <strain evidence="1">CBS107.38</strain>
    </source>
</reference>
<protein>
    <submittedName>
        <fullName evidence="1">Uncharacterized protein</fullName>
    </submittedName>
</protein>
<comment type="caution">
    <text evidence="1">The sequence shown here is derived from an EMBL/GenBank/DDBJ whole genome shotgun (WGS) entry which is preliminary data.</text>
</comment>
<dbReference type="GeneID" id="62207559"/>
<dbReference type="Proteomes" id="UP000596902">
    <property type="component" value="Unassembled WGS sequence"/>
</dbReference>
<gene>
    <name evidence="1" type="ORF">GT037_009334</name>
</gene>